<accession>A0A9X9LLD9</accession>
<name>A0A9X9LLD9_GULGU</name>
<reference evidence="2 3" key="1">
    <citation type="submission" date="2018-10" db="EMBL/GenBank/DDBJ databases">
        <authorList>
            <person name="Ekblom R."/>
            <person name="Jareborg N."/>
        </authorList>
    </citation>
    <scope>NUCLEOTIDE SEQUENCE [LARGE SCALE GENOMIC DNA]</scope>
    <source>
        <tissue evidence="2">Muscle</tissue>
    </source>
</reference>
<protein>
    <submittedName>
        <fullName evidence="2">Uncharacterized protein</fullName>
    </submittedName>
</protein>
<feature type="region of interest" description="Disordered" evidence="1">
    <location>
        <begin position="18"/>
        <end position="41"/>
    </location>
</feature>
<evidence type="ECO:0000313" key="2">
    <source>
        <dbReference type="EMBL" id="VCW76203.1"/>
    </source>
</evidence>
<comment type="caution">
    <text evidence="2">The sequence shown here is derived from an EMBL/GenBank/DDBJ whole genome shotgun (WGS) entry which is preliminary data.</text>
</comment>
<dbReference type="EMBL" id="CYRY02007030">
    <property type="protein sequence ID" value="VCW76203.1"/>
    <property type="molecule type" value="Genomic_DNA"/>
</dbReference>
<evidence type="ECO:0000313" key="3">
    <source>
        <dbReference type="Proteomes" id="UP000269945"/>
    </source>
</evidence>
<dbReference type="AlphaFoldDB" id="A0A9X9LLD9"/>
<proteinExistence type="predicted"/>
<evidence type="ECO:0000256" key="1">
    <source>
        <dbReference type="SAM" id="MobiDB-lite"/>
    </source>
</evidence>
<keyword evidence="3" id="KW-1185">Reference proteome</keyword>
<dbReference type="Proteomes" id="UP000269945">
    <property type="component" value="Unassembled WGS sequence"/>
</dbReference>
<organism evidence="2 3">
    <name type="scientific">Gulo gulo</name>
    <name type="common">Wolverine</name>
    <name type="synonym">Gluton</name>
    <dbReference type="NCBI Taxonomy" id="48420"/>
    <lineage>
        <taxon>Eukaryota</taxon>
        <taxon>Metazoa</taxon>
        <taxon>Chordata</taxon>
        <taxon>Craniata</taxon>
        <taxon>Vertebrata</taxon>
        <taxon>Euteleostomi</taxon>
        <taxon>Mammalia</taxon>
        <taxon>Eutheria</taxon>
        <taxon>Laurasiatheria</taxon>
        <taxon>Carnivora</taxon>
        <taxon>Caniformia</taxon>
        <taxon>Musteloidea</taxon>
        <taxon>Mustelidae</taxon>
        <taxon>Guloninae</taxon>
        <taxon>Gulo</taxon>
    </lineage>
</organism>
<gene>
    <name evidence="2" type="ORF">BN2614_LOCUS1</name>
</gene>
<sequence>MHLHSVMESFFHPWPDPFPQALGQGVHHPHPPQSSNGALTL</sequence>